<name>A0ABS8WW26_DATST</name>
<keyword evidence="2" id="KW-1185">Reference proteome</keyword>
<dbReference type="EMBL" id="JACEIK010012162">
    <property type="protein sequence ID" value="MCE3216056.1"/>
    <property type="molecule type" value="Genomic_DNA"/>
</dbReference>
<dbReference type="Proteomes" id="UP000823775">
    <property type="component" value="Unassembled WGS sequence"/>
</dbReference>
<protein>
    <submittedName>
        <fullName evidence="1">Uncharacterized protein</fullName>
    </submittedName>
</protein>
<gene>
    <name evidence="1" type="ORF">HAX54_004638</name>
</gene>
<feature type="non-terminal residue" evidence="1">
    <location>
        <position position="1"/>
    </location>
</feature>
<proteinExistence type="predicted"/>
<reference evidence="1 2" key="1">
    <citation type="journal article" date="2021" name="BMC Genomics">
        <title>Datura genome reveals duplications of psychoactive alkaloid biosynthetic genes and high mutation rate following tissue culture.</title>
        <authorList>
            <person name="Rajewski A."/>
            <person name="Carter-House D."/>
            <person name="Stajich J."/>
            <person name="Litt A."/>
        </authorList>
    </citation>
    <scope>NUCLEOTIDE SEQUENCE [LARGE SCALE GENOMIC DNA]</scope>
    <source>
        <strain evidence="1">AR-01</strain>
    </source>
</reference>
<sequence length="67" mass="7341">TTAVVVPIVQPSLPKANRFLSDEKVEVEGTPKEENIVDKPDVVNSDVNPKRKRTCIEKPINVEDSAG</sequence>
<evidence type="ECO:0000313" key="1">
    <source>
        <dbReference type="EMBL" id="MCE3216056.1"/>
    </source>
</evidence>
<evidence type="ECO:0000313" key="2">
    <source>
        <dbReference type="Proteomes" id="UP000823775"/>
    </source>
</evidence>
<organism evidence="1 2">
    <name type="scientific">Datura stramonium</name>
    <name type="common">Jimsonweed</name>
    <name type="synonym">Common thornapple</name>
    <dbReference type="NCBI Taxonomy" id="4076"/>
    <lineage>
        <taxon>Eukaryota</taxon>
        <taxon>Viridiplantae</taxon>
        <taxon>Streptophyta</taxon>
        <taxon>Embryophyta</taxon>
        <taxon>Tracheophyta</taxon>
        <taxon>Spermatophyta</taxon>
        <taxon>Magnoliopsida</taxon>
        <taxon>eudicotyledons</taxon>
        <taxon>Gunneridae</taxon>
        <taxon>Pentapetalae</taxon>
        <taxon>asterids</taxon>
        <taxon>lamiids</taxon>
        <taxon>Solanales</taxon>
        <taxon>Solanaceae</taxon>
        <taxon>Solanoideae</taxon>
        <taxon>Datureae</taxon>
        <taxon>Datura</taxon>
    </lineage>
</organism>
<accession>A0ABS8WW26</accession>
<comment type="caution">
    <text evidence="1">The sequence shown here is derived from an EMBL/GenBank/DDBJ whole genome shotgun (WGS) entry which is preliminary data.</text>
</comment>